<gene>
    <name evidence="11" type="ORF">NC99_11730</name>
</gene>
<keyword evidence="12" id="KW-1185">Reference proteome</keyword>
<dbReference type="STRING" id="1409788.NC99_11730"/>
<keyword evidence="9" id="KW-0812">Transmembrane</keyword>
<name>A0A0L8VBY6_9BACT</name>
<organism evidence="11 12">
    <name type="scientific">Sunxiuqinia dokdonensis</name>
    <dbReference type="NCBI Taxonomy" id="1409788"/>
    <lineage>
        <taxon>Bacteria</taxon>
        <taxon>Pseudomonadati</taxon>
        <taxon>Bacteroidota</taxon>
        <taxon>Bacteroidia</taxon>
        <taxon>Marinilabiliales</taxon>
        <taxon>Prolixibacteraceae</taxon>
        <taxon>Sunxiuqinia</taxon>
    </lineage>
</organism>
<evidence type="ECO:0000256" key="2">
    <source>
        <dbReference type="ARBA" id="ARBA00012438"/>
    </source>
</evidence>
<comment type="catalytic activity">
    <reaction evidence="1">
        <text>ATP + protein L-histidine = ADP + protein N-phospho-L-histidine.</text>
        <dbReference type="EC" id="2.7.13.3"/>
    </reaction>
</comment>
<keyword evidence="4 11" id="KW-0808">Transferase</keyword>
<dbReference type="AlphaFoldDB" id="A0A0L8VBY6"/>
<evidence type="ECO:0000256" key="5">
    <source>
        <dbReference type="ARBA" id="ARBA00022741"/>
    </source>
</evidence>
<dbReference type="GO" id="GO:0000155">
    <property type="term" value="F:phosphorelay sensor kinase activity"/>
    <property type="evidence" value="ECO:0007669"/>
    <property type="project" value="InterPro"/>
</dbReference>
<sequence>MLKVALVLSMLFQLGAAVYAISLIRRTRYNVSWILISLGLVLMAVRRLFDFSSLFWDSKLFQQEEINSWVGVLISVLIFIGVIFIKKIFNLQDHIERLRLDNENKTLAAVIEAEDKARQSFARELHDGLGPVLSSIKMSLSAIDPSAMEQKNRRIIERSCLATDEAITSLKEISNLLSPHILENYGLIEAIRATADPLLEGTQIQVEINSNISDRRFHRNLEINVYRIVCELINNSVTHADPGYIRIDIMEEQHVISLTYKDDGSGFDLDNGLQDKVIPGMGLDNIFSRIKLLKGQYQIDTSPDSGFIITLKIPIE</sequence>
<protein>
    <recommendedName>
        <fullName evidence="2">histidine kinase</fullName>
        <ecNumber evidence="2">2.7.13.3</ecNumber>
    </recommendedName>
</protein>
<dbReference type="InterPro" id="IPR003594">
    <property type="entry name" value="HATPase_dom"/>
</dbReference>
<comment type="caution">
    <text evidence="11">The sequence shown here is derived from an EMBL/GenBank/DDBJ whole genome shotgun (WGS) entry which is preliminary data.</text>
</comment>
<dbReference type="Gene3D" id="1.20.5.1930">
    <property type="match status" value="1"/>
</dbReference>
<dbReference type="PANTHER" id="PTHR24421">
    <property type="entry name" value="NITRATE/NITRITE SENSOR PROTEIN NARX-RELATED"/>
    <property type="match status" value="1"/>
</dbReference>
<evidence type="ECO:0000256" key="8">
    <source>
        <dbReference type="ARBA" id="ARBA00023012"/>
    </source>
</evidence>
<dbReference type="PROSITE" id="PS50109">
    <property type="entry name" value="HIS_KIN"/>
    <property type="match status" value="1"/>
</dbReference>
<dbReference type="CDD" id="cd16917">
    <property type="entry name" value="HATPase_UhpB-NarQ-NarX-like"/>
    <property type="match status" value="1"/>
</dbReference>
<evidence type="ECO:0000256" key="6">
    <source>
        <dbReference type="ARBA" id="ARBA00022777"/>
    </source>
</evidence>
<dbReference type="RefSeq" id="WP_053180604.1">
    <property type="nucleotide sequence ID" value="NZ_LGIA01000052.1"/>
</dbReference>
<dbReference type="SUPFAM" id="SSF55874">
    <property type="entry name" value="ATPase domain of HSP90 chaperone/DNA topoisomerase II/histidine kinase"/>
    <property type="match status" value="1"/>
</dbReference>
<dbReference type="InterPro" id="IPR005467">
    <property type="entry name" value="His_kinase_dom"/>
</dbReference>
<keyword evidence="8" id="KW-0902">Two-component regulatory system</keyword>
<dbReference type="InterPro" id="IPR011712">
    <property type="entry name" value="Sig_transdc_His_kin_sub3_dim/P"/>
</dbReference>
<dbReference type="Pfam" id="PF02518">
    <property type="entry name" value="HATPase_c"/>
    <property type="match status" value="1"/>
</dbReference>
<keyword evidence="5" id="KW-0547">Nucleotide-binding</keyword>
<evidence type="ECO:0000313" key="12">
    <source>
        <dbReference type="Proteomes" id="UP000036958"/>
    </source>
</evidence>
<feature type="transmembrane region" description="Helical" evidence="9">
    <location>
        <begin position="30"/>
        <end position="49"/>
    </location>
</feature>
<evidence type="ECO:0000256" key="4">
    <source>
        <dbReference type="ARBA" id="ARBA00022679"/>
    </source>
</evidence>
<dbReference type="GO" id="GO:0005524">
    <property type="term" value="F:ATP binding"/>
    <property type="evidence" value="ECO:0007669"/>
    <property type="project" value="UniProtKB-KW"/>
</dbReference>
<reference evidence="12" key="1">
    <citation type="submission" date="2015-07" db="EMBL/GenBank/DDBJ databases">
        <title>Genome sequencing of Sunxiuqinia dokdonensis strain SK.</title>
        <authorList>
            <person name="Ahn S."/>
            <person name="Kim B.-C."/>
        </authorList>
    </citation>
    <scope>NUCLEOTIDE SEQUENCE [LARGE SCALE GENOMIC DNA]</scope>
    <source>
        <strain evidence="12">SK</strain>
    </source>
</reference>
<evidence type="ECO:0000256" key="1">
    <source>
        <dbReference type="ARBA" id="ARBA00000085"/>
    </source>
</evidence>
<feature type="domain" description="Histidine kinase" evidence="10">
    <location>
        <begin position="120"/>
        <end position="316"/>
    </location>
</feature>
<dbReference type="Gene3D" id="3.30.565.10">
    <property type="entry name" value="Histidine kinase-like ATPase, C-terminal domain"/>
    <property type="match status" value="1"/>
</dbReference>
<feature type="transmembrane region" description="Helical" evidence="9">
    <location>
        <begin position="69"/>
        <end position="89"/>
    </location>
</feature>
<dbReference type="PANTHER" id="PTHR24421:SF10">
    <property type="entry name" value="NITRATE_NITRITE SENSOR PROTEIN NARQ"/>
    <property type="match status" value="1"/>
</dbReference>
<evidence type="ECO:0000256" key="3">
    <source>
        <dbReference type="ARBA" id="ARBA00022553"/>
    </source>
</evidence>
<dbReference type="Pfam" id="PF07730">
    <property type="entry name" value="HisKA_3"/>
    <property type="match status" value="1"/>
</dbReference>
<dbReference type="EMBL" id="LGIA01000052">
    <property type="protein sequence ID" value="KOH46000.1"/>
    <property type="molecule type" value="Genomic_DNA"/>
</dbReference>
<evidence type="ECO:0000259" key="10">
    <source>
        <dbReference type="PROSITE" id="PS50109"/>
    </source>
</evidence>
<keyword evidence="9" id="KW-0472">Membrane</keyword>
<accession>A0A0L8VBY6</accession>
<dbReference type="InterPro" id="IPR036890">
    <property type="entry name" value="HATPase_C_sf"/>
</dbReference>
<proteinExistence type="predicted"/>
<dbReference type="SMART" id="SM00387">
    <property type="entry name" value="HATPase_c"/>
    <property type="match status" value="1"/>
</dbReference>
<evidence type="ECO:0000256" key="9">
    <source>
        <dbReference type="SAM" id="Phobius"/>
    </source>
</evidence>
<dbReference type="GO" id="GO:0046983">
    <property type="term" value="F:protein dimerization activity"/>
    <property type="evidence" value="ECO:0007669"/>
    <property type="project" value="InterPro"/>
</dbReference>
<dbReference type="Proteomes" id="UP000036958">
    <property type="component" value="Unassembled WGS sequence"/>
</dbReference>
<dbReference type="InterPro" id="IPR050482">
    <property type="entry name" value="Sensor_HK_TwoCompSys"/>
</dbReference>
<dbReference type="GO" id="GO:0016020">
    <property type="term" value="C:membrane"/>
    <property type="evidence" value="ECO:0007669"/>
    <property type="project" value="InterPro"/>
</dbReference>
<keyword evidence="3" id="KW-0597">Phosphoprotein</keyword>
<keyword evidence="9" id="KW-1133">Transmembrane helix</keyword>
<keyword evidence="7" id="KW-0067">ATP-binding</keyword>
<dbReference type="OrthoDB" id="9760839at2"/>
<dbReference type="EC" id="2.7.13.3" evidence="2"/>
<evidence type="ECO:0000256" key="7">
    <source>
        <dbReference type="ARBA" id="ARBA00022840"/>
    </source>
</evidence>
<evidence type="ECO:0000313" key="11">
    <source>
        <dbReference type="EMBL" id="KOH46000.1"/>
    </source>
</evidence>
<keyword evidence="6 11" id="KW-0418">Kinase</keyword>